<evidence type="ECO:0000313" key="2">
    <source>
        <dbReference type="Proteomes" id="UP001367316"/>
    </source>
</evidence>
<comment type="caution">
    <text evidence="1">The sequence shown here is derived from an EMBL/GenBank/DDBJ whole genome shotgun (WGS) entry which is preliminary data.</text>
</comment>
<accession>A0ABR1N8Z3</accession>
<organism evidence="1 2">
    <name type="scientific">Phyllosticta paracitricarpa</name>
    <dbReference type="NCBI Taxonomy" id="2016321"/>
    <lineage>
        <taxon>Eukaryota</taxon>
        <taxon>Fungi</taxon>
        <taxon>Dikarya</taxon>
        <taxon>Ascomycota</taxon>
        <taxon>Pezizomycotina</taxon>
        <taxon>Dothideomycetes</taxon>
        <taxon>Dothideomycetes incertae sedis</taxon>
        <taxon>Botryosphaeriales</taxon>
        <taxon>Phyllostictaceae</taxon>
        <taxon>Phyllosticta</taxon>
    </lineage>
</organism>
<keyword evidence="2" id="KW-1185">Reference proteome</keyword>
<name>A0ABR1N8Z3_9PEZI</name>
<reference evidence="1 2" key="1">
    <citation type="submission" date="2024-04" db="EMBL/GenBank/DDBJ databases">
        <title>Phyllosticta paracitricarpa is synonymous to the EU quarantine fungus P. citricarpa based on phylogenomic analyses.</title>
        <authorList>
            <consortium name="Lawrence Berkeley National Laboratory"/>
            <person name="Van ingen-buijs V.A."/>
            <person name="Van westerhoven A.C."/>
            <person name="Haridas S."/>
            <person name="Skiadas P."/>
            <person name="Martin F."/>
            <person name="Groenewald J.Z."/>
            <person name="Crous P.W."/>
            <person name="Seidl M.F."/>
        </authorList>
    </citation>
    <scope>NUCLEOTIDE SEQUENCE [LARGE SCALE GENOMIC DNA]</scope>
    <source>
        <strain evidence="1 2">CBS 141358</strain>
    </source>
</reference>
<proteinExistence type="predicted"/>
<evidence type="ECO:0000313" key="1">
    <source>
        <dbReference type="EMBL" id="KAK7611677.1"/>
    </source>
</evidence>
<dbReference type="EMBL" id="JBBPBF010000013">
    <property type="protein sequence ID" value="KAK7611677.1"/>
    <property type="molecule type" value="Genomic_DNA"/>
</dbReference>
<sequence>MQTLSCCKCTHHPEGGLAQVVHHHRKQEETNHSFCAFPHGIGGSFDHRFLSLPSGGALFPRATCFFTVFAPRLSIRSLLPSHMKLFLQLLDPHFSRRDLPLLRLSLETQSPRAQLEAPRVKQLGLQPLGDEAVGVEEGAVGGKQDLVLLDRNGDFGGRVPLPRVFADFWFWWRGERVVECCFAGHGGAASCRGRAVVVRLVESGEARRGAEVGFVGQRRDRVERFPSALCVFDGGCCQGSIGEVLRWVCTRQLLDSYVDCEAVTVVEIETSKEAVETAEVPRFAHICIPYPWSLEPTVVEKSGFGRQVWLSTRNVPWYSSVRMVVVDDFKEGGARLCNCNEFLIFPSSSERTERSGIRASESRRRHIQGFIMRKKWYSYNAVNTPTHIARRGMTYIHTYRAAAYKNISP</sequence>
<gene>
    <name evidence="1" type="ORF">JOL62DRAFT_66105</name>
</gene>
<dbReference type="Proteomes" id="UP001367316">
    <property type="component" value="Unassembled WGS sequence"/>
</dbReference>
<protein>
    <submittedName>
        <fullName evidence="1">Uncharacterized protein</fullName>
    </submittedName>
</protein>